<organism evidence="2 3">
    <name type="scientific">Clostridium paraputrificum</name>
    <dbReference type="NCBI Taxonomy" id="29363"/>
    <lineage>
        <taxon>Bacteria</taxon>
        <taxon>Bacillati</taxon>
        <taxon>Bacillota</taxon>
        <taxon>Clostridia</taxon>
        <taxon>Eubacteriales</taxon>
        <taxon>Clostridiaceae</taxon>
        <taxon>Clostridium</taxon>
    </lineage>
</organism>
<comment type="caution">
    <text evidence="2">The sequence shown here is derived from an EMBL/GenBank/DDBJ whole genome shotgun (WGS) entry which is preliminary data.</text>
</comment>
<dbReference type="SUPFAM" id="SSF56300">
    <property type="entry name" value="Metallo-dependent phosphatases"/>
    <property type="match status" value="1"/>
</dbReference>
<accession>A0A1B8RSS7</accession>
<dbReference type="GO" id="GO:0110154">
    <property type="term" value="P:RNA decapping"/>
    <property type="evidence" value="ECO:0007669"/>
    <property type="project" value="TreeGrafter"/>
</dbReference>
<dbReference type="GO" id="GO:0008803">
    <property type="term" value="F:bis(5'-nucleosyl)-tetraphosphatase (symmetrical) activity"/>
    <property type="evidence" value="ECO:0007669"/>
    <property type="project" value="TreeGrafter"/>
</dbReference>
<sequence length="245" mass="28741">MSIYIMSDIHGDYKKYMQMLELLQFNKEDTLYILGDVIDRGENGMKILQDMMKHSNIIPILGNHEYMAVKALKWLMTEVTEKSIKTINEDTLLIFTEWINVGGEATINEFYKLSREEKEEILEYLLNFEVYETVEIGMRSFVLVHAGLENFSEKRSMEDYSFLELIFGRTDYESVYFKDKYLVTGHTPTRLIYATEQGILLEQMDPFQYQDEIFMKNNHIAIDCGCGYGGRLGAICLDTMERYYV</sequence>
<gene>
    <name evidence="2" type="ORF">CP373A1_02795</name>
</gene>
<dbReference type="InterPro" id="IPR029052">
    <property type="entry name" value="Metallo-depent_PP-like"/>
</dbReference>
<reference evidence="2 3" key="1">
    <citation type="submission" date="2016-06" db="EMBL/GenBank/DDBJ databases">
        <authorList>
            <person name="Kjaerup R.B."/>
            <person name="Dalgaard T.S."/>
            <person name="Juul-Madsen H.R."/>
        </authorList>
    </citation>
    <scope>NUCLEOTIDE SEQUENCE [LARGE SCALE GENOMIC DNA]</scope>
    <source>
        <strain evidence="2 3">373-A1</strain>
    </source>
</reference>
<dbReference type="Pfam" id="PF00149">
    <property type="entry name" value="Metallophos"/>
    <property type="match status" value="1"/>
</dbReference>
<dbReference type="PANTHER" id="PTHR42850">
    <property type="entry name" value="METALLOPHOSPHOESTERASE"/>
    <property type="match status" value="1"/>
</dbReference>
<dbReference type="InterPro" id="IPR004843">
    <property type="entry name" value="Calcineurin-like_PHP"/>
</dbReference>
<protein>
    <recommendedName>
        <fullName evidence="1">Calcineurin-like phosphoesterase domain-containing protein</fullName>
    </recommendedName>
</protein>
<dbReference type="RefSeq" id="WP_065254287.1">
    <property type="nucleotide sequence ID" value="NZ_MAPZ01000010.1"/>
</dbReference>
<dbReference type="Gene3D" id="3.60.21.10">
    <property type="match status" value="1"/>
</dbReference>
<feature type="domain" description="Calcineurin-like phosphoesterase" evidence="1">
    <location>
        <begin position="1"/>
        <end position="189"/>
    </location>
</feature>
<dbReference type="OrthoDB" id="384253at2"/>
<dbReference type="GO" id="GO:0016791">
    <property type="term" value="F:phosphatase activity"/>
    <property type="evidence" value="ECO:0007669"/>
    <property type="project" value="TreeGrafter"/>
</dbReference>
<dbReference type="Proteomes" id="UP000092714">
    <property type="component" value="Unassembled WGS sequence"/>
</dbReference>
<dbReference type="GO" id="GO:0005737">
    <property type="term" value="C:cytoplasm"/>
    <property type="evidence" value="ECO:0007669"/>
    <property type="project" value="TreeGrafter"/>
</dbReference>
<dbReference type="PANTHER" id="PTHR42850:SF4">
    <property type="entry name" value="ZINC-DEPENDENT ENDOPOLYPHOSPHATASE"/>
    <property type="match status" value="1"/>
</dbReference>
<dbReference type="EMBL" id="MAPZ01000010">
    <property type="protein sequence ID" value="OBY11869.1"/>
    <property type="molecule type" value="Genomic_DNA"/>
</dbReference>
<proteinExistence type="predicted"/>
<dbReference type="AlphaFoldDB" id="A0A1B8RSS7"/>
<keyword evidence="3" id="KW-1185">Reference proteome</keyword>
<dbReference type="InterPro" id="IPR050126">
    <property type="entry name" value="Ap4A_hydrolase"/>
</dbReference>
<name>A0A1B8RSS7_9CLOT</name>
<evidence type="ECO:0000259" key="1">
    <source>
        <dbReference type="Pfam" id="PF00149"/>
    </source>
</evidence>
<evidence type="ECO:0000313" key="2">
    <source>
        <dbReference type="EMBL" id="OBY11869.1"/>
    </source>
</evidence>
<evidence type="ECO:0000313" key="3">
    <source>
        <dbReference type="Proteomes" id="UP000092714"/>
    </source>
</evidence>